<feature type="transmembrane region" description="Helical" evidence="2">
    <location>
        <begin position="24"/>
        <end position="40"/>
    </location>
</feature>
<gene>
    <name evidence="3" type="ORF">B5F96_07685</name>
</gene>
<dbReference type="RefSeq" id="WP_008147467.1">
    <property type="nucleotide sequence ID" value="NZ_CAJLBM010000003.1"/>
</dbReference>
<dbReference type="AlphaFoldDB" id="A0A9Q5SS69"/>
<dbReference type="EMBL" id="NFIJ01000006">
    <property type="protein sequence ID" value="OUO05580.1"/>
    <property type="molecule type" value="Genomic_DNA"/>
</dbReference>
<protein>
    <recommendedName>
        <fullName evidence="5">YtxH domain-containing protein</fullName>
    </recommendedName>
</protein>
<dbReference type="GeneID" id="93407298"/>
<sequence length="121" mass="13623">METKSKKAKSSFLNLGSNMGKSKLLQGVVTLAGIVLYLLARKSKNKIRHTFLLILVCTMGVASFSCGNKSQKKVDLNKALDNAIERVEDEADKLDKTWDDTKKETRKEAEKVKHEIEKIQK</sequence>
<accession>A0A9Q5SS69</accession>
<keyword evidence="2" id="KW-0812">Transmembrane</keyword>
<evidence type="ECO:0000313" key="3">
    <source>
        <dbReference type="EMBL" id="OUO05580.1"/>
    </source>
</evidence>
<keyword evidence="2" id="KW-0472">Membrane</keyword>
<evidence type="ECO:0008006" key="5">
    <source>
        <dbReference type="Google" id="ProtNLM"/>
    </source>
</evidence>
<evidence type="ECO:0000313" key="4">
    <source>
        <dbReference type="Proteomes" id="UP000195975"/>
    </source>
</evidence>
<evidence type="ECO:0000256" key="2">
    <source>
        <dbReference type="SAM" id="Phobius"/>
    </source>
</evidence>
<dbReference type="Proteomes" id="UP000195975">
    <property type="component" value="Unassembled WGS sequence"/>
</dbReference>
<name>A0A9Q5SS69_9BACT</name>
<feature type="region of interest" description="Disordered" evidence="1">
    <location>
        <begin position="95"/>
        <end position="121"/>
    </location>
</feature>
<feature type="transmembrane region" description="Helical" evidence="2">
    <location>
        <begin position="47"/>
        <end position="65"/>
    </location>
</feature>
<reference evidence="4" key="1">
    <citation type="submission" date="2017-04" db="EMBL/GenBank/DDBJ databases">
        <title>Function of individual gut microbiota members based on whole genome sequencing of pure cultures obtained from chicken caecum.</title>
        <authorList>
            <person name="Medvecky M."/>
            <person name="Cejkova D."/>
            <person name="Polansky O."/>
            <person name="Karasova D."/>
            <person name="Kubasova T."/>
            <person name="Cizek A."/>
            <person name="Rychlik I."/>
        </authorList>
    </citation>
    <scope>NUCLEOTIDE SEQUENCE [LARGE SCALE GENOMIC DNA]</scope>
    <source>
        <strain evidence="4">An42</strain>
    </source>
</reference>
<organism evidence="3 4">
    <name type="scientific">Parabacteroides johnsonii</name>
    <dbReference type="NCBI Taxonomy" id="387661"/>
    <lineage>
        <taxon>Bacteria</taxon>
        <taxon>Pseudomonadati</taxon>
        <taxon>Bacteroidota</taxon>
        <taxon>Bacteroidia</taxon>
        <taxon>Bacteroidales</taxon>
        <taxon>Tannerellaceae</taxon>
        <taxon>Parabacteroides</taxon>
    </lineage>
</organism>
<comment type="caution">
    <text evidence="3">The sequence shown here is derived from an EMBL/GenBank/DDBJ whole genome shotgun (WGS) entry which is preliminary data.</text>
</comment>
<evidence type="ECO:0000256" key="1">
    <source>
        <dbReference type="SAM" id="MobiDB-lite"/>
    </source>
</evidence>
<keyword evidence="2" id="KW-1133">Transmembrane helix</keyword>
<proteinExistence type="predicted"/>